<dbReference type="Gene3D" id="3.40.50.300">
    <property type="entry name" value="P-loop containing nucleotide triphosphate hydrolases"/>
    <property type="match status" value="2"/>
</dbReference>
<dbReference type="InterPro" id="IPR050079">
    <property type="entry name" value="DEAD_box_RNA_helicase"/>
</dbReference>
<dbReference type="InterPro" id="IPR044764">
    <property type="entry name" value="DDX52/Rok1_DEADc"/>
</dbReference>
<keyword evidence="5" id="KW-0347">Helicase</keyword>
<evidence type="ECO:0000256" key="8">
    <source>
        <dbReference type="ARBA" id="ARBA00023242"/>
    </source>
</evidence>
<evidence type="ECO:0000313" key="17">
    <source>
        <dbReference type="EMBL" id="KAK6636860.1"/>
    </source>
</evidence>
<protein>
    <recommendedName>
        <fullName evidence="10">Probable ATP-dependent RNA helicase DDX52</fullName>
        <ecNumber evidence="2">3.6.4.13</ecNumber>
    </recommendedName>
</protein>
<dbReference type="GO" id="GO:0005524">
    <property type="term" value="F:ATP binding"/>
    <property type="evidence" value="ECO:0007669"/>
    <property type="project" value="UniProtKB-KW"/>
</dbReference>
<evidence type="ECO:0000256" key="11">
    <source>
        <dbReference type="ARBA" id="ARBA00047984"/>
    </source>
</evidence>
<comment type="similarity">
    <text evidence="9">Belongs to the DEAD box helicase family. DDX52/ROK1 subfamily.</text>
</comment>
<dbReference type="CDD" id="cd17957">
    <property type="entry name" value="DEADc_DDX52"/>
    <property type="match status" value="1"/>
</dbReference>
<dbReference type="GO" id="GO:0016787">
    <property type="term" value="F:hydrolase activity"/>
    <property type="evidence" value="ECO:0007669"/>
    <property type="project" value="UniProtKB-KW"/>
</dbReference>
<evidence type="ECO:0000256" key="2">
    <source>
        <dbReference type="ARBA" id="ARBA00012552"/>
    </source>
</evidence>
<dbReference type="PROSITE" id="PS51195">
    <property type="entry name" value="Q_MOTIF"/>
    <property type="match status" value="1"/>
</dbReference>
<evidence type="ECO:0000256" key="10">
    <source>
        <dbReference type="ARBA" id="ARBA00044533"/>
    </source>
</evidence>
<gene>
    <name evidence="17" type="ORF">RUM43_010524</name>
</gene>
<comment type="caution">
    <text evidence="17">The sequence shown here is derived from an EMBL/GenBank/DDBJ whole genome shotgun (WGS) entry which is preliminary data.</text>
</comment>
<evidence type="ECO:0000256" key="12">
    <source>
        <dbReference type="PROSITE-ProRule" id="PRU00552"/>
    </source>
</evidence>
<dbReference type="Pfam" id="PF00270">
    <property type="entry name" value="DEAD"/>
    <property type="match status" value="1"/>
</dbReference>
<keyword evidence="7" id="KW-0694">RNA-binding</keyword>
<keyword evidence="8" id="KW-0539">Nucleus</keyword>
<dbReference type="PANTHER" id="PTHR47959:SF15">
    <property type="entry name" value="RNA HELICASE"/>
    <property type="match status" value="1"/>
</dbReference>
<feature type="compositionally biased region" description="Basic and acidic residues" evidence="13">
    <location>
        <begin position="510"/>
        <end position="526"/>
    </location>
</feature>
<dbReference type="SUPFAM" id="SSF52540">
    <property type="entry name" value="P-loop containing nucleoside triphosphate hydrolases"/>
    <property type="match status" value="1"/>
</dbReference>
<feature type="domain" description="Helicase C-terminal" evidence="15">
    <location>
        <begin position="346"/>
        <end position="507"/>
    </location>
</feature>
<dbReference type="EC" id="3.6.4.13" evidence="2"/>
<evidence type="ECO:0000256" key="7">
    <source>
        <dbReference type="ARBA" id="ARBA00022884"/>
    </source>
</evidence>
<accession>A0AAN8P9U7</accession>
<proteinExistence type="inferred from homology"/>
<organism evidence="17 18">
    <name type="scientific">Polyplax serrata</name>
    <name type="common">Common mouse louse</name>
    <dbReference type="NCBI Taxonomy" id="468196"/>
    <lineage>
        <taxon>Eukaryota</taxon>
        <taxon>Metazoa</taxon>
        <taxon>Ecdysozoa</taxon>
        <taxon>Arthropoda</taxon>
        <taxon>Hexapoda</taxon>
        <taxon>Insecta</taxon>
        <taxon>Pterygota</taxon>
        <taxon>Neoptera</taxon>
        <taxon>Paraneoptera</taxon>
        <taxon>Psocodea</taxon>
        <taxon>Troctomorpha</taxon>
        <taxon>Phthiraptera</taxon>
        <taxon>Anoplura</taxon>
        <taxon>Polyplacidae</taxon>
        <taxon>Polyplax</taxon>
    </lineage>
</organism>
<dbReference type="GO" id="GO:0030490">
    <property type="term" value="P:maturation of SSU-rRNA"/>
    <property type="evidence" value="ECO:0007669"/>
    <property type="project" value="InterPro"/>
</dbReference>
<dbReference type="InterPro" id="IPR001650">
    <property type="entry name" value="Helicase_C-like"/>
</dbReference>
<dbReference type="AlphaFoldDB" id="A0AAN8P9U7"/>
<dbReference type="InterPro" id="IPR027417">
    <property type="entry name" value="P-loop_NTPase"/>
</dbReference>
<feature type="domain" description="Helicase ATP-binding" evidence="14">
    <location>
        <begin position="157"/>
        <end position="335"/>
    </location>
</feature>
<evidence type="ECO:0000313" key="18">
    <source>
        <dbReference type="Proteomes" id="UP001372834"/>
    </source>
</evidence>
<evidence type="ECO:0000256" key="4">
    <source>
        <dbReference type="ARBA" id="ARBA00022801"/>
    </source>
</evidence>
<dbReference type="Pfam" id="PF00271">
    <property type="entry name" value="Helicase_C"/>
    <property type="match status" value="1"/>
</dbReference>
<dbReference type="PROSITE" id="PS51192">
    <property type="entry name" value="HELICASE_ATP_BIND_1"/>
    <property type="match status" value="1"/>
</dbReference>
<dbReference type="Proteomes" id="UP001372834">
    <property type="component" value="Unassembled WGS sequence"/>
</dbReference>
<feature type="short sequence motif" description="Q motif" evidence="12">
    <location>
        <begin position="126"/>
        <end position="154"/>
    </location>
</feature>
<dbReference type="GO" id="GO:0003724">
    <property type="term" value="F:RNA helicase activity"/>
    <property type="evidence" value="ECO:0007669"/>
    <property type="project" value="UniProtKB-EC"/>
</dbReference>
<dbReference type="PROSITE" id="PS51194">
    <property type="entry name" value="HELICASE_CTER"/>
    <property type="match status" value="1"/>
</dbReference>
<evidence type="ECO:0000256" key="5">
    <source>
        <dbReference type="ARBA" id="ARBA00022806"/>
    </source>
</evidence>
<feature type="compositionally biased region" description="Basic residues" evidence="13">
    <location>
        <begin position="538"/>
        <end position="547"/>
    </location>
</feature>
<comment type="subcellular location">
    <subcellularLocation>
        <location evidence="1">Nucleus</location>
        <location evidence="1">Nucleolus</location>
    </subcellularLocation>
</comment>
<dbReference type="GO" id="GO:0005829">
    <property type="term" value="C:cytosol"/>
    <property type="evidence" value="ECO:0007669"/>
    <property type="project" value="TreeGrafter"/>
</dbReference>
<evidence type="ECO:0000259" key="16">
    <source>
        <dbReference type="PROSITE" id="PS51195"/>
    </source>
</evidence>
<evidence type="ECO:0000259" key="15">
    <source>
        <dbReference type="PROSITE" id="PS51194"/>
    </source>
</evidence>
<dbReference type="GO" id="GO:0005730">
    <property type="term" value="C:nucleolus"/>
    <property type="evidence" value="ECO:0007669"/>
    <property type="project" value="UniProtKB-SubCell"/>
</dbReference>
<evidence type="ECO:0000256" key="1">
    <source>
        <dbReference type="ARBA" id="ARBA00004604"/>
    </source>
</evidence>
<reference evidence="17 18" key="1">
    <citation type="submission" date="2023-10" db="EMBL/GenBank/DDBJ databases">
        <title>Genomes of two closely related lineages of the louse Polyplax serrata with different host specificities.</title>
        <authorList>
            <person name="Martinu J."/>
            <person name="Tarabai H."/>
            <person name="Stefka J."/>
            <person name="Hypsa V."/>
        </authorList>
    </citation>
    <scope>NUCLEOTIDE SEQUENCE [LARGE SCALE GENOMIC DNA]</scope>
    <source>
        <strain evidence="17">HR10_N</strain>
    </source>
</reference>
<sequence length="572" mass="64784">MYILFSFKFQIKSKSSTLNIKQEPADTANSPIIYDGFIEDDGVTIKNESPASQIHEHQPLELLKGLPAADSIQDKNEKRKKKKENTSTNFVTFQRQQEQQLSEIRNKLRISVIGTNTPWPLESFNELVTRFNVNPVIVNNLEEAGFKTPTPIQAQAIPTMLEGRQILGCAPTGSGKTAAFLIPVLHHLKGPLKKGYRSVVVCPTRELARQTYRECTRLSEGTGLRTNIVNKVSLDKDKFNLKSSKKFDILITTPNRLVYLLKQEPPKVDLKNVEWLIVDESDKLFEAGIRGFRDQLAVIYNACSSSTIKRAMFSATQTPHLTKWCRKNLKNLVLVNIGVRNSAVETVKQELLFVGSEAGKLVAFRNLINRGLTPPVLVFVQSKERAQELFNELVYDGINVDVIHSDRTQKQRDNVIRSFREGKVWVLICTELMGRGIDFKGVNLVVNYDFPPSSISYIHRIGRTGRAGRQGRAVTYFTQDDTTNLRSIARLLKNAGCEVPEYMLTMKKSNKSDRKKLEKKAPHRESISTTPIYEKELKRKRKRNKAKQKGEKKMKMGAAESKDSQCGAQSEK</sequence>
<dbReference type="GO" id="GO:0003723">
    <property type="term" value="F:RNA binding"/>
    <property type="evidence" value="ECO:0007669"/>
    <property type="project" value="UniProtKB-KW"/>
</dbReference>
<feature type="domain" description="DEAD-box RNA helicase Q" evidence="16">
    <location>
        <begin position="126"/>
        <end position="154"/>
    </location>
</feature>
<comment type="catalytic activity">
    <reaction evidence="11">
        <text>ATP + H2O = ADP + phosphate + H(+)</text>
        <dbReference type="Rhea" id="RHEA:13065"/>
        <dbReference type="ChEBI" id="CHEBI:15377"/>
        <dbReference type="ChEBI" id="CHEBI:15378"/>
        <dbReference type="ChEBI" id="CHEBI:30616"/>
        <dbReference type="ChEBI" id="CHEBI:43474"/>
        <dbReference type="ChEBI" id="CHEBI:456216"/>
        <dbReference type="EC" id="3.6.4.13"/>
    </reaction>
</comment>
<keyword evidence="6" id="KW-0067">ATP-binding</keyword>
<keyword evidence="4" id="KW-0378">Hydrolase</keyword>
<dbReference type="InterPro" id="IPR011545">
    <property type="entry name" value="DEAD/DEAH_box_helicase_dom"/>
</dbReference>
<evidence type="ECO:0000259" key="14">
    <source>
        <dbReference type="PROSITE" id="PS51192"/>
    </source>
</evidence>
<dbReference type="SMART" id="SM00490">
    <property type="entry name" value="HELICc"/>
    <property type="match status" value="1"/>
</dbReference>
<dbReference type="FunFam" id="3.40.50.300:FF:000759">
    <property type="entry name" value="probable ATP-dependent RNA helicase DDX52"/>
    <property type="match status" value="1"/>
</dbReference>
<dbReference type="CDD" id="cd18787">
    <property type="entry name" value="SF2_C_DEAD"/>
    <property type="match status" value="1"/>
</dbReference>
<evidence type="ECO:0000256" key="6">
    <source>
        <dbReference type="ARBA" id="ARBA00022840"/>
    </source>
</evidence>
<feature type="region of interest" description="Disordered" evidence="13">
    <location>
        <begin position="508"/>
        <end position="572"/>
    </location>
</feature>
<keyword evidence="3" id="KW-0547">Nucleotide-binding</keyword>
<dbReference type="EMBL" id="JAWJWE010000004">
    <property type="protein sequence ID" value="KAK6636860.1"/>
    <property type="molecule type" value="Genomic_DNA"/>
</dbReference>
<name>A0AAN8P9U7_POLSC</name>
<evidence type="ECO:0000256" key="9">
    <source>
        <dbReference type="ARBA" id="ARBA00024355"/>
    </source>
</evidence>
<dbReference type="PANTHER" id="PTHR47959">
    <property type="entry name" value="ATP-DEPENDENT RNA HELICASE RHLE-RELATED"/>
    <property type="match status" value="1"/>
</dbReference>
<evidence type="ECO:0000256" key="13">
    <source>
        <dbReference type="SAM" id="MobiDB-lite"/>
    </source>
</evidence>
<dbReference type="InterPro" id="IPR014014">
    <property type="entry name" value="RNA_helicase_DEAD_Q_motif"/>
</dbReference>
<dbReference type="InterPro" id="IPR014001">
    <property type="entry name" value="Helicase_ATP-bd"/>
</dbReference>
<dbReference type="SMART" id="SM00487">
    <property type="entry name" value="DEXDc"/>
    <property type="match status" value="1"/>
</dbReference>
<evidence type="ECO:0000256" key="3">
    <source>
        <dbReference type="ARBA" id="ARBA00022741"/>
    </source>
</evidence>